<reference evidence="3" key="3">
    <citation type="submission" date="2016-11" db="EMBL/GenBank/DDBJ databases">
        <authorList>
            <person name="Varghese N."/>
            <person name="Submissions S."/>
        </authorList>
    </citation>
    <scope>NUCLEOTIDE SEQUENCE [LARGE SCALE GENOMIC DNA]</scope>
    <source>
        <strain evidence="3">DSM 27989</strain>
    </source>
</reference>
<dbReference type="STRING" id="1434701.SAMN05443634_106100"/>
<organism evidence="2 3">
    <name type="scientific">Chishuiella changwenlii</name>
    <dbReference type="NCBI Taxonomy" id="1434701"/>
    <lineage>
        <taxon>Bacteria</taxon>
        <taxon>Pseudomonadati</taxon>
        <taxon>Bacteroidota</taxon>
        <taxon>Flavobacteriia</taxon>
        <taxon>Flavobacteriales</taxon>
        <taxon>Weeksellaceae</taxon>
        <taxon>Chishuiella</taxon>
    </lineage>
</organism>
<dbReference type="OrthoDB" id="1223552at2"/>
<dbReference type="Pfam" id="PF07661">
    <property type="entry name" value="MORN_2"/>
    <property type="match status" value="6"/>
</dbReference>
<dbReference type="PANTHER" id="PTHR33706">
    <property type="entry name" value="MORN VARIANT REPEAT PROTEIN"/>
    <property type="match status" value="1"/>
</dbReference>
<gene>
    <name evidence="1" type="ORF">GCM10010984_08820</name>
    <name evidence="2" type="ORF">SAMN05443634_106100</name>
</gene>
<dbReference type="Proteomes" id="UP000650994">
    <property type="component" value="Unassembled WGS sequence"/>
</dbReference>
<reference evidence="2" key="2">
    <citation type="submission" date="2016-11" db="EMBL/GenBank/DDBJ databases">
        <authorList>
            <person name="Jaros S."/>
            <person name="Januszkiewicz K."/>
            <person name="Wedrychowicz H."/>
        </authorList>
    </citation>
    <scope>NUCLEOTIDE SEQUENCE [LARGE SCALE GENOMIC DNA]</scope>
    <source>
        <strain evidence="2">DSM 27989</strain>
    </source>
</reference>
<reference evidence="4" key="4">
    <citation type="journal article" date="2019" name="Int. J. Syst. Evol. Microbiol.">
        <title>The Global Catalogue of Microorganisms (GCM) 10K type strain sequencing project: providing services to taxonomists for standard genome sequencing and annotation.</title>
        <authorList>
            <consortium name="The Broad Institute Genomics Platform"/>
            <consortium name="The Broad Institute Genome Sequencing Center for Infectious Disease"/>
            <person name="Wu L."/>
            <person name="Ma J."/>
        </authorList>
    </citation>
    <scope>NUCLEOTIDE SEQUENCE [LARGE SCALE GENOMIC DNA]</scope>
    <source>
        <strain evidence="4">CGMCC 1.12707</strain>
    </source>
</reference>
<sequence length="229" mass="27192">MMKNTFTFLLIFTIYSVSAQKKHETLFDNGRVKEIGQYDKNNKPNGEWKRYYETGELKEVFEFEEGNLVGEWKFYKESGKLSNIIYLNTGLTENFDEQGKLFSSGKQIINKGKQGEWKEYYSNGNLKRVENYLDDIKNGPYKSYESDGSLYAEGQYKDNKEEGLWKYYYKDNVLKEIGIRKNGHRDGDWKEYHINGKLMWLRKYDAGNKTGSWEFYDNLGKLIKKENYN</sequence>
<evidence type="ECO:0000313" key="2">
    <source>
        <dbReference type="EMBL" id="SHL13571.1"/>
    </source>
</evidence>
<dbReference type="RefSeq" id="WP_072931680.1">
    <property type="nucleotide sequence ID" value="NZ_BMFL01000005.1"/>
</dbReference>
<protein>
    <submittedName>
        <fullName evidence="2">Antitoxin component YwqK of the YwqJK toxin-antitoxin module</fullName>
    </submittedName>
</protein>
<dbReference type="EMBL" id="FRBH01000006">
    <property type="protein sequence ID" value="SHL13571.1"/>
    <property type="molecule type" value="Genomic_DNA"/>
</dbReference>
<evidence type="ECO:0000313" key="3">
    <source>
        <dbReference type="Proteomes" id="UP000184120"/>
    </source>
</evidence>
<dbReference type="EMBL" id="BMFL01000005">
    <property type="protein sequence ID" value="GGE93440.1"/>
    <property type="molecule type" value="Genomic_DNA"/>
</dbReference>
<dbReference type="Proteomes" id="UP000184120">
    <property type="component" value="Unassembled WGS sequence"/>
</dbReference>
<reference evidence="1" key="5">
    <citation type="submission" date="2024-05" db="EMBL/GenBank/DDBJ databases">
        <authorList>
            <person name="Sun Q."/>
            <person name="Zhou Y."/>
        </authorList>
    </citation>
    <scope>NUCLEOTIDE SEQUENCE</scope>
    <source>
        <strain evidence="1">CGMCC 1.12707</strain>
    </source>
</reference>
<dbReference type="InterPro" id="IPR011652">
    <property type="entry name" value="MORN_2"/>
</dbReference>
<dbReference type="SUPFAM" id="SSF82185">
    <property type="entry name" value="Histone H3 K4-specific methyltransferase SET7/9 N-terminal domain"/>
    <property type="match status" value="2"/>
</dbReference>
<name>A0A1M6Y5S4_9FLAO</name>
<dbReference type="Gene3D" id="2.20.110.10">
    <property type="entry name" value="Histone H3 K4-specific methyltransferase SET7/9 N-terminal domain"/>
    <property type="match status" value="1"/>
</dbReference>
<evidence type="ECO:0000313" key="4">
    <source>
        <dbReference type="Proteomes" id="UP000650994"/>
    </source>
</evidence>
<dbReference type="PANTHER" id="PTHR33706:SF1">
    <property type="entry name" value="TPR REPEAT PROTEIN"/>
    <property type="match status" value="1"/>
</dbReference>
<accession>A0A1M6Y5S4</accession>
<evidence type="ECO:0000313" key="1">
    <source>
        <dbReference type="EMBL" id="GGE93440.1"/>
    </source>
</evidence>
<reference evidence="1" key="1">
    <citation type="journal article" date="2014" name="Int. J. Syst. Evol. Microbiol.">
        <title>Complete genome of a new Firmicutes species belonging to the dominant human colonic microbiota ('Ruminococcus bicirculans') reveals two chromosomes and a selective capacity to utilize plant glucans.</title>
        <authorList>
            <consortium name="NISC Comparative Sequencing Program"/>
            <person name="Wegmann U."/>
            <person name="Louis P."/>
            <person name="Goesmann A."/>
            <person name="Henrissat B."/>
            <person name="Duncan S.H."/>
            <person name="Flint H.J."/>
        </authorList>
    </citation>
    <scope>NUCLEOTIDE SEQUENCE</scope>
    <source>
        <strain evidence="1">CGMCC 1.12707</strain>
    </source>
</reference>
<proteinExistence type="predicted"/>
<dbReference type="Gene3D" id="3.90.930.1">
    <property type="match status" value="2"/>
</dbReference>
<dbReference type="AlphaFoldDB" id="A0A1M6Y5S4"/>
<keyword evidence="4" id="KW-1185">Reference proteome</keyword>